<comment type="caution">
    <text evidence="1">The sequence shown here is derived from an EMBL/GenBank/DDBJ whole genome shotgun (WGS) entry which is preliminary data.</text>
</comment>
<dbReference type="AlphaFoldDB" id="A0A7Y0A2R8"/>
<protein>
    <submittedName>
        <fullName evidence="1">Uncharacterized protein</fullName>
    </submittedName>
</protein>
<dbReference type="EMBL" id="JABBFZ010000037">
    <property type="protein sequence ID" value="NML35368.1"/>
    <property type="molecule type" value="Genomic_DNA"/>
</dbReference>
<proteinExistence type="predicted"/>
<evidence type="ECO:0000313" key="1">
    <source>
        <dbReference type="EMBL" id="NML35368.1"/>
    </source>
</evidence>
<name>A0A7Y0A2R8_9BURK</name>
<sequence>MELVSKKRVATSGDVRAIVNGSYRGDPHKLIREMASSLVLELTDELPALADRPIWSVALKVFERRLEDWLVHDDVSAPQGARPPALPVTMLSPADVVARQKLSALTTLYRYDKDGKVYCVMPRAKKNGRMFPAWQFVDPVPALLPQVIAELRGVMQFEIHAFFVTEQDELNELSPAEVLAGLPFETRHEIPPEQVRILSLPVAERLGRVLELAREAGQSMSD</sequence>
<dbReference type="RefSeq" id="WP_169501547.1">
    <property type="nucleotide sequence ID" value="NZ_JABBFZ010000037.1"/>
</dbReference>
<accession>A0A7Y0A2R8</accession>
<dbReference type="Proteomes" id="UP000583127">
    <property type="component" value="Unassembled WGS sequence"/>
</dbReference>
<reference evidence="1 2" key="1">
    <citation type="submission" date="2020-04" db="EMBL/GenBank/DDBJ databases">
        <title>Paraburkholderia sp. G-4-1-8 isolated from soil.</title>
        <authorList>
            <person name="Dahal R.H."/>
        </authorList>
    </citation>
    <scope>NUCLEOTIDE SEQUENCE [LARGE SCALE GENOMIC DNA]</scope>
    <source>
        <strain evidence="1 2">G-4-1-8</strain>
    </source>
</reference>
<keyword evidence="2" id="KW-1185">Reference proteome</keyword>
<evidence type="ECO:0000313" key="2">
    <source>
        <dbReference type="Proteomes" id="UP000583127"/>
    </source>
</evidence>
<organism evidence="1 2">
    <name type="scientific">Paraburkholderia antibiotica</name>
    <dbReference type="NCBI Taxonomy" id="2728839"/>
    <lineage>
        <taxon>Bacteria</taxon>
        <taxon>Pseudomonadati</taxon>
        <taxon>Pseudomonadota</taxon>
        <taxon>Betaproteobacteria</taxon>
        <taxon>Burkholderiales</taxon>
        <taxon>Burkholderiaceae</taxon>
        <taxon>Paraburkholderia</taxon>
    </lineage>
</organism>
<gene>
    <name evidence="1" type="ORF">HHL14_31655</name>
</gene>